<keyword evidence="7 9" id="KW-0906">Nuclear pore complex</keyword>
<evidence type="ECO:0000256" key="2">
    <source>
        <dbReference type="ARBA" id="ARBA00005573"/>
    </source>
</evidence>
<feature type="compositionally biased region" description="Basic and acidic residues" evidence="10">
    <location>
        <begin position="8"/>
        <end position="40"/>
    </location>
</feature>
<protein>
    <recommendedName>
        <fullName evidence="9">Nuclear pore complex protein Nup85</fullName>
    </recommendedName>
</protein>
<keyword evidence="6 9" id="KW-0811">Translocation</keyword>
<evidence type="ECO:0000256" key="6">
    <source>
        <dbReference type="ARBA" id="ARBA00023010"/>
    </source>
</evidence>
<keyword evidence="12" id="KW-1185">Reference proteome</keyword>
<dbReference type="PANTHER" id="PTHR13373">
    <property type="entry name" value="FROUNT PROTEIN-RELATED"/>
    <property type="match status" value="1"/>
</dbReference>
<comment type="subcellular location">
    <subcellularLocation>
        <location evidence="1 9">Nucleus</location>
        <location evidence="1 9">Nuclear pore complex</location>
    </subcellularLocation>
</comment>
<evidence type="ECO:0000256" key="3">
    <source>
        <dbReference type="ARBA" id="ARBA00022448"/>
    </source>
</evidence>
<dbReference type="GO" id="GO:0045893">
    <property type="term" value="P:positive regulation of DNA-templated transcription"/>
    <property type="evidence" value="ECO:0007669"/>
    <property type="project" value="TreeGrafter"/>
</dbReference>
<comment type="similarity">
    <text evidence="2 9">Belongs to the nucleoporin Nup85 family.</text>
</comment>
<dbReference type="GO" id="GO:0031080">
    <property type="term" value="C:nuclear pore outer ring"/>
    <property type="evidence" value="ECO:0007669"/>
    <property type="project" value="TreeGrafter"/>
</dbReference>
<comment type="subunit">
    <text evidence="9">Component of the nuclear pore complex (NPC).</text>
</comment>
<dbReference type="VEuPathDB" id="FungiDB:LCOR_07005.1"/>
<evidence type="ECO:0000256" key="5">
    <source>
        <dbReference type="ARBA" id="ARBA00022927"/>
    </source>
</evidence>
<feature type="region of interest" description="Disordered" evidence="10">
    <location>
        <begin position="1"/>
        <end position="40"/>
    </location>
</feature>
<name>A0A068S3T1_9FUNG</name>
<dbReference type="EMBL" id="CBTN010000033">
    <property type="protein sequence ID" value="CDH55906.1"/>
    <property type="molecule type" value="Genomic_DNA"/>
</dbReference>
<keyword evidence="3 9" id="KW-0813">Transport</keyword>
<dbReference type="AlphaFoldDB" id="A0A068S3T1"/>
<dbReference type="GO" id="GO:0006606">
    <property type="term" value="P:protein import into nucleus"/>
    <property type="evidence" value="ECO:0007669"/>
    <property type="project" value="TreeGrafter"/>
</dbReference>
<dbReference type="Proteomes" id="UP000027586">
    <property type="component" value="Unassembled WGS sequence"/>
</dbReference>
<dbReference type="PANTHER" id="PTHR13373:SF21">
    <property type="entry name" value="NUCLEAR PORE COMPLEX PROTEIN NUP85"/>
    <property type="match status" value="1"/>
</dbReference>
<organism evidence="11 12">
    <name type="scientific">Lichtheimia corymbifera JMRC:FSU:9682</name>
    <dbReference type="NCBI Taxonomy" id="1263082"/>
    <lineage>
        <taxon>Eukaryota</taxon>
        <taxon>Fungi</taxon>
        <taxon>Fungi incertae sedis</taxon>
        <taxon>Mucoromycota</taxon>
        <taxon>Mucoromycotina</taxon>
        <taxon>Mucoromycetes</taxon>
        <taxon>Mucorales</taxon>
        <taxon>Lichtheimiaceae</taxon>
        <taxon>Lichtheimia</taxon>
    </lineage>
</organism>
<comment type="function">
    <text evidence="9">Functions as a component of the nuclear pore complex (NPC).</text>
</comment>
<keyword evidence="5 9" id="KW-0653">Protein transport</keyword>
<evidence type="ECO:0000256" key="7">
    <source>
        <dbReference type="ARBA" id="ARBA00023132"/>
    </source>
</evidence>
<evidence type="ECO:0000256" key="4">
    <source>
        <dbReference type="ARBA" id="ARBA00022816"/>
    </source>
</evidence>
<accession>A0A068S3T1</accession>
<dbReference type="OrthoDB" id="17644at2759"/>
<dbReference type="GO" id="GO:0017056">
    <property type="term" value="F:structural constituent of nuclear pore"/>
    <property type="evidence" value="ECO:0007669"/>
    <property type="project" value="TreeGrafter"/>
</dbReference>
<keyword evidence="9" id="KW-0472">Membrane</keyword>
<evidence type="ECO:0000256" key="10">
    <source>
        <dbReference type="SAM" id="MobiDB-lite"/>
    </source>
</evidence>
<evidence type="ECO:0000256" key="9">
    <source>
        <dbReference type="RuleBase" id="RU365073"/>
    </source>
</evidence>
<evidence type="ECO:0000313" key="12">
    <source>
        <dbReference type="Proteomes" id="UP000027586"/>
    </source>
</evidence>
<evidence type="ECO:0000256" key="1">
    <source>
        <dbReference type="ARBA" id="ARBA00004567"/>
    </source>
</evidence>
<evidence type="ECO:0000256" key="8">
    <source>
        <dbReference type="ARBA" id="ARBA00023242"/>
    </source>
</evidence>
<keyword evidence="4 9" id="KW-0509">mRNA transport</keyword>
<dbReference type="GO" id="GO:0031965">
    <property type="term" value="C:nuclear membrane"/>
    <property type="evidence" value="ECO:0007669"/>
    <property type="project" value="UniProtKB-UniRule"/>
</dbReference>
<gene>
    <name evidence="11" type="ORF">LCOR_07005.1</name>
</gene>
<reference evidence="11" key="1">
    <citation type="submission" date="2013-08" db="EMBL/GenBank/DDBJ databases">
        <title>Gene expansion shapes genome architecture in the human pathogen Lichtheimia corymbifera: an evolutionary genomics analysis in the ancient terrestrial Mucorales (Mucoromycotina).</title>
        <authorList>
            <person name="Schwartze V.U."/>
            <person name="Winter S."/>
            <person name="Shelest E."/>
            <person name="Marcet-Houben M."/>
            <person name="Horn F."/>
            <person name="Wehner S."/>
            <person name="Hoffmann K."/>
            <person name="Riege K."/>
            <person name="Sammeth M."/>
            <person name="Nowrousian M."/>
            <person name="Valiante V."/>
            <person name="Linde J."/>
            <person name="Jacobsen I.D."/>
            <person name="Marz M."/>
            <person name="Brakhage A.A."/>
            <person name="Gabaldon T."/>
            <person name="Bocker S."/>
            <person name="Voigt K."/>
        </authorList>
    </citation>
    <scope>NUCLEOTIDE SEQUENCE [LARGE SCALE GENOMIC DNA]</scope>
    <source>
        <strain evidence="11">FSU 9682</strain>
    </source>
</reference>
<keyword evidence="8 9" id="KW-0539">Nucleus</keyword>
<proteinExistence type="inferred from homology"/>
<dbReference type="GO" id="GO:0006406">
    <property type="term" value="P:mRNA export from nucleus"/>
    <property type="evidence" value="ECO:0007669"/>
    <property type="project" value="TreeGrafter"/>
</dbReference>
<comment type="caution">
    <text evidence="11">The sequence shown here is derived from an EMBL/GenBank/DDBJ whole genome shotgun (WGS) entry which is preliminary data.</text>
</comment>
<dbReference type="Pfam" id="PF07575">
    <property type="entry name" value="Nucleopor_Nup85"/>
    <property type="match status" value="1"/>
</dbReference>
<evidence type="ECO:0000313" key="11">
    <source>
        <dbReference type="EMBL" id="CDH55906.1"/>
    </source>
</evidence>
<sequence>MSNTSSEDFEKVDPSSHSPTEDSNDKDQWQSETEDKHNETDLLTERMSKAAANAPKNKQEFYLASHAIFVQVERLRKQLRSRSSNISLPSTFQLSKNEKSALANYAKDYTSLVYAYLDHVINADNDSEDKAHFQNLARLLDLTERVCFSQEDGDSMISELRDWLNFNWPLDVSTACGTDTVQRDPDDDELVIVEHSDISNKSDDNMEGRKKDHWRLIQRLLLRGNIKQAIYLLESQMPKCTSSMQGHLVRFISLLKAMPCISTKVTPRQETAWSEWISKRKMEHEEFLRLKTEDDDQVDTLYNIIHGDKHTITQSGTLLESFIGTMIYCDPFQNAKQLGDLANLVNAHVDCDNVTAASFYILTHNWDQAFISYDDYWLQTHLGHLLITSGLLDHGDDSQDTILAEMDQESCTGPVQSITHVFAQMITTEYDMWSEAIDYIESCDVNREYWAANILDKRTVSSDIPHLKKMLKYCEDRGLSRSRRIMDLKIAKKYDGNGDQSNAIIHYALAKDIVAVDQVAERILKRYLKEGILDPVSRVGGDIKSTMMQSKHYAFLVQYTHLKDLLEDKKYNDAALLSKQLLQSPDVPNGYEMRLLLDLLPVLEASNDVVIFDQKDTLNLIRLLQHISHQDPSSSARLKQCLSMNLANALLASS</sequence>
<dbReference type="STRING" id="1263082.A0A068S3T1"/>
<dbReference type="InterPro" id="IPR011502">
    <property type="entry name" value="Nucleoporin_Nup85"/>
</dbReference>